<reference evidence="17 18" key="1">
    <citation type="journal article" date="2024" name="IMA Fungus">
        <title>IMA Genome - F19 : A genome assembly and annotation guide to empower mycologists, including annotated draft genome sequences of Ceratocystis pirilliformis, Diaporthe australafricana, Fusarium ophioides, Paecilomyces lecythidis, and Sporothrix stenoceras.</title>
        <authorList>
            <person name="Aylward J."/>
            <person name="Wilson A.M."/>
            <person name="Visagie C.M."/>
            <person name="Spraker J."/>
            <person name="Barnes I."/>
            <person name="Buitendag C."/>
            <person name="Ceriani C."/>
            <person name="Del Mar Angel L."/>
            <person name="du Plessis D."/>
            <person name="Fuchs T."/>
            <person name="Gasser K."/>
            <person name="Kramer D."/>
            <person name="Li W."/>
            <person name="Munsamy K."/>
            <person name="Piso A."/>
            <person name="Price J.L."/>
            <person name="Sonnekus B."/>
            <person name="Thomas C."/>
            <person name="van der Nest A."/>
            <person name="van Dijk A."/>
            <person name="van Heerden A."/>
            <person name="van Vuuren N."/>
            <person name="Yilmaz N."/>
            <person name="Duong T.A."/>
            <person name="van der Merwe N.A."/>
            <person name="Wingfield M.J."/>
            <person name="Wingfield B.D."/>
        </authorList>
    </citation>
    <scope>NUCLEOTIDE SEQUENCE [LARGE SCALE GENOMIC DNA]</scope>
    <source>
        <strain evidence="17 18">CMW 5346</strain>
    </source>
</reference>
<comment type="subcellular location">
    <subcellularLocation>
        <location evidence="3">Endosome</location>
    </subcellularLocation>
    <subcellularLocation>
        <location evidence="4">Lysosome</location>
    </subcellularLocation>
    <subcellularLocation>
        <location evidence="2">Membrane</location>
        <topology evidence="2">Peripheral membrane protein</topology>
    </subcellularLocation>
</comment>
<feature type="region of interest" description="Disordered" evidence="15">
    <location>
        <begin position="401"/>
        <end position="435"/>
    </location>
</feature>
<evidence type="ECO:0000256" key="12">
    <source>
        <dbReference type="ARBA" id="ARBA00023228"/>
    </source>
</evidence>
<dbReference type="PROSITE" id="PS50089">
    <property type="entry name" value="ZF_RING_2"/>
    <property type="match status" value="1"/>
</dbReference>
<comment type="pathway">
    <text evidence="5">Protein modification; protein ubiquitination.</text>
</comment>
<keyword evidence="9" id="KW-0967">Endosome</keyword>
<evidence type="ECO:0000256" key="2">
    <source>
        <dbReference type="ARBA" id="ARBA00004170"/>
    </source>
</evidence>
<dbReference type="SMART" id="SM00184">
    <property type="entry name" value="RING"/>
    <property type="match status" value="1"/>
</dbReference>
<keyword evidence="7" id="KW-0808">Transferase</keyword>
<dbReference type="PANTHER" id="PTHR46661">
    <property type="entry name" value="E3 UBIQUITIN-PROTEIN LIGASE ZNRF1-LIKE PROTEIN"/>
    <property type="match status" value="1"/>
</dbReference>
<proteinExistence type="predicted"/>
<evidence type="ECO:0000256" key="5">
    <source>
        <dbReference type="ARBA" id="ARBA00004906"/>
    </source>
</evidence>
<dbReference type="EC" id="2.3.2.27" evidence="6"/>
<keyword evidence="10" id="KW-0833">Ubl conjugation pathway</keyword>
<dbReference type="Gene3D" id="3.30.40.10">
    <property type="entry name" value="Zinc/RING finger domain, C3HC4 (zinc finger)"/>
    <property type="match status" value="1"/>
</dbReference>
<feature type="region of interest" description="Disordered" evidence="15">
    <location>
        <begin position="1"/>
        <end position="255"/>
    </location>
</feature>
<feature type="region of interest" description="Disordered" evidence="15">
    <location>
        <begin position="352"/>
        <end position="381"/>
    </location>
</feature>
<dbReference type="SUPFAM" id="SSF57850">
    <property type="entry name" value="RING/U-box"/>
    <property type="match status" value="1"/>
</dbReference>
<name>A0ABR3ZSE9_9PEZI</name>
<evidence type="ECO:0000259" key="16">
    <source>
        <dbReference type="PROSITE" id="PS50089"/>
    </source>
</evidence>
<evidence type="ECO:0000256" key="6">
    <source>
        <dbReference type="ARBA" id="ARBA00012483"/>
    </source>
</evidence>
<keyword evidence="12" id="KW-0458">Lysosome</keyword>
<feature type="compositionally biased region" description="Pro residues" evidence="15">
    <location>
        <begin position="82"/>
        <end position="91"/>
    </location>
</feature>
<feature type="compositionally biased region" description="Polar residues" evidence="15">
    <location>
        <begin position="13"/>
        <end position="39"/>
    </location>
</feature>
<evidence type="ECO:0000256" key="15">
    <source>
        <dbReference type="SAM" id="MobiDB-lite"/>
    </source>
</evidence>
<evidence type="ECO:0000256" key="14">
    <source>
        <dbReference type="PROSITE-ProRule" id="PRU00175"/>
    </source>
</evidence>
<feature type="compositionally biased region" description="Pro residues" evidence="15">
    <location>
        <begin position="203"/>
        <end position="213"/>
    </location>
</feature>
<keyword evidence="13" id="KW-0449">Lipoprotein</keyword>
<comment type="catalytic activity">
    <reaction evidence="1">
        <text>S-ubiquitinyl-[E2 ubiquitin-conjugating enzyme]-L-cysteine + [acceptor protein]-L-lysine = [E2 ubiquitin-conjugating enzyme]-L-cysteine + N(6)-ubiquitinyl-[acceptor protein]-L-lysine.</text>
        <dbReference type="EC" id="2.3.2.27"/>
    </reaction>
</comment>
<evidence type="ECO:0000256" key="1">
    <source>
        <dbReference type="ARBA" id="ARBA00000900"/>
    </source>
</evidence>
<evidence type="ECO:0000256" key="11">
    <source>
        <dbReference type="ARBA" id="ARBA00023136"/>
    </source>
</evidence>
<dbReference type="InterPro" id="IPR013083">
    <property type="entry name" value="Znf_RING/FYVE/PHD"/>
</dbReference>
<evidence type="ECO:0000256" key="13">
    <source>
        <dbReference type="ARBA" id="ARBA00023288"/>
    </source>
</evidence>
<evidence type="ECO:0000256" key="4">
    <source>
        <dbReference type="ARBA" id="ARBA00004371"/>
    </source>
</evidence>
<sequence>MSSHHGEVDGTAASLSPSTLADDNNDATASVHSGNTTILAHSDRSPLGTEMEPEHHDAVETAEVTAPVTEDAPAQETVSASPAPPTPPAPEPAASTNEHSLPIRQPSRPVYRPPSPPLPPIPVEWQNPPARRGPPPPAPLPPFPEEWTVRPHAQTARSQPRRPTAAGHARTQSSSISGTSGTSTIVAGARRTSMAGSSANSPNPEPPLPPAPPVGYESRPMPRPQQPQQPQQPQRPGFVVPRWQPDSEVTFIVQPPGSQPYQIQAAGSQTGLAGDMSYLGGGERVRLCNPCVPDPNTAPPSATGPAAGSSNRYHSRSFSTAHGHTNVRYAAPGGAANPLQYFTTGPVHAVPTTGTSAATSSSSSASAQNRNRHNRLSLPPMSGTAALVSADHDSAQQYISQLQQGYQQQPHHPYHAHGHRSRQPQQPPPQPQPQIAEEDECPICRRELPRHSLPNFETLREAHITECLEEHSRIMGGGRRSSNNNNGGNATGMSTSLPSNVAEASSSTAPPAPPRMTGMFPYRATEKDCVDSAECTICLEDFEVGVRMARLECFCRFHEKCIRSWFEKHPGRCPVHQHDSFGY</sequence>
<feature type="compositionally biased region" description="Low complexity" evidence="15">
    <location>
        <begin position="352"/>
        <end position="367"/>
    </location>
</feature>
<evidence type="ECO:0000256" key="3">
    <source>
        <dbReference type="ARBA" id="ARBA00004177"/>
    </source>
</evidence>
<feature type="compositionally biased region" description="Low complexity" evidence="15">
    <location>
        <begin position="299"/>
        <end position="311"/>
    </location>
</feature>
<feature type="compositionally biased region" description="Basic residues" evidence="15">
    <location>
        <begin position="412"/>
        <end position="422"/>
    </location>
</feature>
<evidence type="ECO:0000313" key="17">
    <source>
        <dbReference type="EMBL" id="KAL1903077.1"/>
    </source>
</evidence>
<feature type="compositionally biased region" description="Low complexity" evidence="15">
    <location>
        <begin position="173"/>
        <end position="185"/>
    </location>
</feature>
<accession>A0ABR3ZSE9</accession>
<feature type="region of interest" description="Disordered" evidence="15">
    <location>
        <begin position="475"/>
        <end position="515"/>
    </location>
</feature>
<dbReference type="InterPro" id="IPR051878">
    <property type="entry name" value="ZNRF_ubiq-protein_ligase"/>
</dbReference>
<feature type="compositionally biased region" description="Low complexity" evidence="15">
    <location>
        <begin position="401"/>
        <end position="411"/>
    </location>
</feature>
<evidence type="ECO:0000256" key="9">
    <source>
        <dbReference type="ARBA" id="ARBA00022753"/>
    </source>
</evidence>
<dbReference type="InterPro" id="IPR001841">
    <property type="entry name" value="Znf_RING"/>
</dbReference>
<gene>
    <name evidence="17" type="ORF">Sste5346_000361</name>
</gene>
<feature type="domain" description="RING-type" evidence="16">
    <location>
        <begin position="535"/>
        <end position="577"/>
    </location>
</feature>
<organism evidence="17 18">
    <name type="scientific">Sporothrix stenoceras</name>
    <dbReference type="NCBI Taxonomy" id="5173"/>
    <lineage>
        <taxon>Eukaryota</taxon>
        <taxon>Fungi</taxon>
        <taxon>Dikarya</taxon>
        <taxon>Ascomycota</taxon>
        <taxon>Pezizomycotina</taxon>
        <taxon>Sordariomycetes</taxon>
        <taxon>Sordariomycetidae</taxon>
        <taxon>Ophiostomatales</taxon>
        <taxon>Ophiostomataceae</taxon>
        <taxon>Sporothrix</taxon>
    </lineage>
</organism>
<dbReference type="PANTHER" id="PTHR46661:SF4">
    <property type="entry name" value="RING-TYPE DOMAIN-CONTAINING PROTEIN"/>
    <property type="match status" value="1"/>
</dbReference>
<dbReference type="Proteomes" id="UP001583186">
    <property type="component" value="Unassembled WGS sequence"/>
</dbReference>
<comment type="caution">
    <text evidence="17">The sequence shown here is derived from an EMBL/GenBank/DDBJ whole genome shotgun (WGS) entry which is preliminary data.</text>
</comment>
<dbReference type="EMBL" id="JAWCUI010000002">
    <property type="protein sequence ID" value="KAL1903077.1"/>
    <property type="molecule type" value="Genomic_DNA"/>
</dbReference>
<protein>
    <recommendedName>
        <fullName evidence="6">RING-type E3 ubiquitin transferase</fullName>
        <ecNumber evidence="6">2.3.2.27</ecNumber>
    </recommendedName>
</protein>
<dbReference type="CDD" id="cd16489">
    <property type="entry name" value="mRING-CH-C4HC2H_ZNRF"/>
    <property type="match status" value="1"/>
</dbReference>
<keyword evidence="8" id="KW-0519">Myristate</keyword>
<keyword evidence="14" id="KW-0863">Zinc-finger</keyword>
<keyword evidence="14" id="KW-0479">Metal-binding</keyword>
<keyword evidence="18" id="KW-1185">Reference proteome</keyword>
<keyword evidence="14" id="KW-0862">Zinc</keyword>
<feature type="compositionally biased region" description="Pro residues" evidence="15">
    <location>
        <begin position="131"/>
        <end position="144"/>
    </location>
</feature>
<keyword evidence="11" id="KW-0472">Membrane</keyword>
<evidence type="ECO:0000313" key="18">
    <source>
        <dbReference type="Proteomes" id="UP001583186"/>
    </source>
</evidence>
<evidence type="ECO:0000256" key="8">
    <source>
        <dbReference type="ARBA" id="ARBA00022707"/>
    </source>
</evidence>
<feature type="region of interest" description="Disordered" evidence="15">
    <location>
        <begin position="296"/>
        <end position="318"/>
    </location>
</feature>
<evidence type="ECO:0000256" key="10">
    <source>
        <dbReference type="ARBA" id="ARBA00022786"/>
    </source>
</evidence>
<feature type="compositionally biased region" description="Pro residues" evidence="15">
    <location>
        <begin position="111"/>
        <end position="122"/>
    </location>
</feature>
<dbReference type="Pfam" id="PF13639">
    <property type="entry name" value="zf-RING_2"/>
    <property type="match status" value="1"/>
</dbReference>
<evidence type="ECO:0000256" key="7">
    <source>
        <dbReference type="ARBA" id="ARBA00022679"/>
    </source>
</evidence>